<dbReference type="PANTHER" id="PTHR31885:SF6">
    <property type="entry name" value="GH04784P"/>
    <property type="match status" value="1"/>
</dbReference>
<reference evidence="7 8" key="1">
    <citation type="submission" date="2018-09" db="EMBL/GenBank/DDBJ databases">
        <title>Gemmobacter lutimaris sp. nov., a marine bacterium isolated from tidal flat.</title>
        <authorList>
            <person name="Lee D.W."/>
            <person name="Yoo Y."/>
            <person name="Kim J.-J."/>
            <person name="Kim B.S."/>
        </authorList>
    </citation>
    <scope>NUCLEOTIDE SEQUENCE [LARGE SCALE GENOMIC DNA]</scope>
    <source>
        <strain evidence="7 8">YJ-T1-11</strain>
    </source>
</reference>
<sequence length="202" mass="20904">MTWLFLIPAAACALLYGLRWSAAPASSLSRSLVKTASVALLALAALAGGAPWAIVAGLALGAAGDFLLSRPGEHAFLGGMAAFAAGHLAYALAFGAGMPGWPVLMGLGLLAVSTEAWLAPRTGALRWPVRGYVLVICAMAALAAARSEPLLRLGAALFVASDLMLALEMFVIRDPARRRILARALWPAYWGGQALILAAMLP</sequence>
<keyword evidence="5 6" id="KW-0472">Membrane</keyword>
<dbReference type="Pfam" id="PF07947">
    <property type="entry name" value="YhhN"/>
    <property type="match status" value="1"/>
</dbReference>
<evidence type="ECO:0000256" key="6">
    <source>
        <dbReference type="SAM" id="Phobius"/>
    </source>
</evidence>
<evidence type="ECO:0000313" key="8">
    <source>
        <dbReference type="Proteomes" id="UP000266649"/>
    </source>
</evidence>
<dbReference type="Proteomes" id="UP000266649">
    <property type="component" value="Unassembled WGS sequence"/>
</dbReference>
<keyword evidence="3 6" id="KW-0812">Transmembrane</keyword>
<evidence type="ECO:0000256" key="1">
    <source>
        <dbReference type="ARBA" id="ARBA00004141"/>
    </source>
</evidence>
<comment type="caution">
    <text evidence="7">The sequence shown here is derived from an EMBL/GenBank/DDBJ whole genome shotgun (WGS) entry which is preliminary data.</text>
</comment>
<dbReference type="GO" id="GO:0016787">
    <property type="term" value="F:hydrolase activity"/>
    <property type="evidence" value="ECO:0007669"/>
    <property type="project" value="TreeGrafter"/>
</dbReference>
<organism evidence="7 8">
    <name type="scientific">Gemmobacter lutimaris</name>
    <dbReference type="NCBI Taxonomy" id="2306023"/>
    <lineage>
        <taxon>Bacteria</taxon>
        <taxon>Pseudomonadati</taxon>
        <taxon>Pseudomonadota</taxon>
        <taxon>Alphaproteobacteria</taxon>
        <taxon>Rhodobacterales</taxon>
        <taxon>Paracoccaceae</taxon>
        <taxon>Gemmobacter</taxon>
    </lineage>
</organism>
<protein>
    <submittedName>
        <fullName evidence="7">Lysoplasmalogenase</fullName>
    </submittedName>
</protein>
<feature type="transmembrane region" description="Helical" evidence="6">
    <location>
        <begin position="153"/>
        <end position="172"/>
    </location>
</feature>
<evidence type="ECO:0000256" key="3">
    <source>
        <dbReference type="ARBA" id="ARBA00022692"/>
    </source>
</evidence>
<proteinExistence type="inferred from homology"/>
<comment type="similarity">
    <text evidence="2">Belongs to the TMEM86 family.</text>
</comment>
<dbReference type="RefSeq" id="WP_119133006.1">
    <property type="nucleotide sequence ID" value="NZ_QXXQ01000001.1"/>
</dbReference>
<feature type="transmembrane region" description="Helical" evidence="6">
    <location>
        <begin position="184"/>
        <end position="201"/>
    </location>
</feature>
<name>A0A398C2L0_9RHOB</name>
<feature type="transmembrane region" description="Helical" evidence="6">
    <location>
        <begin position="131"/>
        <end position="147"/>
    </location>
</feature>
<evidence type="ECO:0000256" key="4">
    <source>
        <dbReference type="ARBA" id="ARBA00022989"/>
    </source>
</evidence>
<accession>A0A398C2L0</accession>
<dbReference type="GO" id="GO:0016020">
    <property type="term" value="C:membrane"/>
    <property type="evidence" value="ECO:0007669"/>
    <property type="project" value="UniProtKB-SubCell"/>
</dbReference>
<dbReference type="InterPro" id="IPR012506">
    <property type="entry name" value="TMEM86B-like"/>
</dbReference>
<comment type="subcellular location">
    <subcellularLocation>
        <location evidence="1">Membrane</location>
        <topology evidence="1">Multi-pass membrane protein</topology>
    </subcellularLocation>
</comment>
<gene>
    <name evidence="7" type="ORF">D2N39_01365</name>
</gene>
<evidence type="ECO:0000313" key="7">
    <source>
        <dbReference type="EMBL" id="RID93596.1"/>
    </source>
</evidence>
<evidence type="ECO:0000256" key="2">
    <source>
        <dbReference type="ARBA" id="ARBA00007375"/>
    </source>
</evidence>
<keyword evidence="4 6" id="KW-1133">Transmembrane helix</keyword>
<keyword evidence="8" id="KW-1185">Reference proteome</keyword>
<dbReference type="AlphaFoldDB" id="A0A398C2L0"/>
<dbReference type="OrthoDB" id="345840at2"/>
<dbReference type="PANTHER" id="PTHR31885">
    <property type="entry name" value="GH04784P"/>
    <property type="match status" value="1"/>
</dbReference>
<feature type="transmembrane region" description="Helical" evidence="6">
    <location>
        <begin position="37"/>
        <end position="63"/>
    </location>
</feature>
<evidence type="ECO:0000256" key="5">
    <source>
        <dbReference type="ARBA" id="ARBA00023136"/>
    </source>
</evidence>
<dbReference type="EMBL" id="QXXQ01000001">
    <property type="protein sequence ID" value="RID93596.1"/>
    <property type="molecule type" value="Genomic_DNA"/>
</dbReference>